<keyword evidence="1" id="KW-0732">Signal</keyword>
<feature type="signal peptide" evidence="1">
    <location>
        <begin position="1"/>
        <end position="20"/>
    </location>
</feature>
<evidence type="ECO:0000256" key="1">
    <source>
        <dbReference type="SAM" id="SignalP"/>
    </source>
</evidence>
<proteinExistence type="predicted"/>
<evidence type="ECO:0000313" key="2">
    <source>
        <dbReference type="EMBL" id="ORM99064.1"/>
    </source>
</evidence>
<feature type="chain" id="PRO_5047308887" evidence="1">
    <location>
        <begin position="21"/>
        <end position="80"/>
    </location>
</feature>
<dbReference type="EMBL" id="MLJJ01000016">
    <property type="protein sequence ID" value="ORM99064.1"/>
    <property type="molecule type" value="Genomic_DNA"/>
</dbReference>
<dbReference type="RefSeq" id="WP_048785345.1">
    <property type="nucleotide sequence ID" value="NZ_CABMKO010000004.1"/>
</dbReference>
<protein>
    <submittedName>
        <fullName evidence="2">Uncharacterized protein</fullName>
    </submittedName>
</protein>
<comment type="caution">
    <text evidence="2">The sequence shown here is derived from an EMBL/GenBank/DDBJ whole genome shotgun (WGS) entry which is preliminary data.</text>
</comment>
<dbReference type="GeneID" id="78550970"/>
<name>A0ABX3URV9_9GAMM</name>
<reference evidence="2 3" key="1">
    <citation type="journal article" date="2017" name="Antonie Van Leeuwenhoek">
        <title>Phylogenomic resolution of the bacterial genus Pantoea and its relationship with Erwinia and Tatumella.</title>
        <authorList>
            <person name="Palmer M."/>
            <person name="Steenkamp E.T."/>
            <person name="Coetzee M.P."/>
            <person name="Chan W.Y."/>
            <person name="van Zyl E."/>
            <person name="De Maayer P."/>
            <person name="Coutinho T.A."/>
            <person name="Blom J."/>
            <person name="Smits T.H."/>
            <person name="Duffy B."/>
            <person name="Venter S.N."/>
        </authorList>
    </citation>
    <scope>NUCLEOTIDE SEQUENCE [LARGE SCALE GENOMIC DNA]</scope>
    <source>
        <strain evidence="2 3">LMG 5345</strain>
    </source>
</reference>
<sequence>MKKFILVTAVTMLTVTSAWANQVPEKNGECASMNCMSMSKSTSVNEHEQAIIAHETMNNANSPAHQSIIDMHRKMLQQGQ</sequence>
<dbReference type="Proteomes" id="UP000193785">
    <property type="component" value="Unassembled WGS sequence"/>
</dbReference>
<organism evidence="2 3">
    <name type="scientific">Pantoea septica</name>
    <dbReference type="NCBI Taxonomy" id="472695"/>
    <lineage>
        <taxon>Bacteria</taxon>
        <taxon>Pseudomonadati</taxon>
        <taxon>Pseudomonadota</taxon>
        <taxon>Gammaproteobacteria</taxon>
        <taxon>Enterobacterales</taxon>
        <taxon>Erwiniaceae</taxon>
        <taxon>Pantoea</taxon>
    </lineage>
</organism>
<evidence type="ECO:0000313" key="3">
    <source>
        <dbReference type="Proteomes" id="UP000193785"/>
    </source>
</evidence>
<accession>A0ABX3URV9</accession>
<keyword evidence="3" id="KW-1185">Reference proteome</keyword>
<gene>
    <name evidence="2" type="ORF">HA46_10520</name>
</gene>